<dbReference type="Pfam" id="PF02801">
    <property type="entry name" value="Ketoacyl-synt_C"/>
    <property type="match status" value="1"/>
</dbReference>
<dbReference type="CDD" id="cd00833">
    <property type="entry name" value="PKS"/>
    <property type="match status" value="1"/>
</dbReference>
<reference evidence="9 10" key="1">
    <citation type="submission" date="2018-11" db="EMBL/GenBank/DDBJ databases">
        <title>Sequencing the genomes of 1000 actinobacteria strains.</title>
        <authorList>
            <person name="Klenk H.-P."/>
        </authorList>
    </citation>
    <scope>NUCLEOTIDE SEQUENCE [LARGE SCALE GENOMIC DNA]</scope>
    <source>
        <strain evidence="9 10">DSM 14012</strain>
    </source>
</reference>
<dbReference type="Gene3D" id="1.10.1200.10">
    <property type="entry name" value="ACP-like"/>
    <property type="match status" value="1"/>
</dbReference>
<dbReference type="InterPro" id="IPR001917">
    <property type="entry name" value="Aminotrans_II_pyridoxalP_BS"/>
</dbReference>
<evidence type="ECO:0000259" key="8">
    <source>
        <dbReference type="PROSITE" id="PS52004"/>
    </source>
</evidence>
<dbReference type="SUPFAM" id="SSF55048">
    <property type="entry name" value="Probable ACP-binding domain of malonyl-CoA ACP transacylase"/>
    <property type="match status" value="1"/>
</dbReference>
<dbReference type="SUPFAM" id="SSF47336">
    <property type="entry name" value="ACP-like"/>
    <property type="match status" value="1"/>
</dbReference>
<dbReference type="GO" id="GO:0005737">
    <property type="term" value="C:cytoplasm"/>
    <property type="evidence" value="ECO:0007669"/>
    <property type="project" value="TreeGrafter"/>
</dbReference>
<dbReference type="InterPro" id="IPR020841">
    <property type="entry name" value="PKS_Beta-ketoAc_synthase_dom"/>
</dbReference>
<dbReference type="GO" id="GO:0006633">
    <property type="term" value="P:fatty acid biosynthetic process"/>
    <property type="evidence" value="ECO:0007669"/>
    <property type="project" value="InterPro"/>
</dbReference>
<evidence type="ECO:0000256" key="1">
    <source>
        <dbReference type="ARBA" id="ARBA00001933"/>
    </source>
</evidence>
<keyword evidence="2" id="KW-0596">Phosphopantetheine</keyword>
<dbReference type="Gene3D" id="3.40.366.10">
    <property type="entry name" value="Malonyl-Coenzyme A Acyl Carrier Protein, domain 2"/>
    <property type="match status" value="1"/>
</dbReference>
<feature type="region of interest" description="Disordered" evidence="6">
    <location>
        <begin position="479"/>
        <end position="498"/>
    </location>
</feature>
<feature type="domain" description="Ketosynthase family 3 (KS3)" evidence="8">
    <location>
        <begin position="22"/>
        <end position="476"/>
    </location>
</feature>
<dbReference type="InterPro" id="IPR016039">
    <property type="entry name" value="Thiolase-like"/>
</dbReference>
<evidence type="ECO:0000256" key="6">
    <source>
        <dbReference type="SAM" id="MobiDB-lite"/>
    </source>
</evidence>
<dbReference type="PANTHER" id="PTHR43775">
    <property type="entry name" value="FATTY ACID SYNTHASE"/>
    <property type="match status" value="1"/>
</dbReference>
<feature type="compositionally biased region" description="Low complexity" evidence="6">
    <location>
        <begin position="489"/>
        <end position="498"/>
    </location>
</feature>
<dbReference type="CDD" id="cd06454">
    <property type="entry name" value="KBL_like"/>
    <property type="match status" value="1"/>
</dbReference>
<dbReference type="InterPro" id="IPR015421">
    <property type="entry name" value="PyrdxlP-dep_Trfase_major"/>
</dbReference>
<dbReference type="GO" id="GO:0030170">
    <property type="term" value="F:pyridoxal phosphate binding"/>
    <property type="evidence" value="ECO:0007669"/>
    <property type="project" value="InterPro"/>
</dbReference>
<dbReference type="InterPro" id="IPR032821">
    <property type="entry name" value="PKS_assoc"/>
</dbReference>
<dbReference type="PROSITE" id="PS50075">
    <property type="entry name" value="CARRIER"/>
    <property type="match status" value="1"/>
</dbReference>
<keyword evidence="10" id="KW-1185">Reference proteome</keyword>
<dbReference type="InterPro" id="IPR004839">
    <property type="entry name" value="Aminotransferase_I/II_large"/>
</dbReference>
<feature type="region of interest" description="Disordered" evidence="6">
    <location>
        <begin position="949"/>
        <end position="996"/>
    </location>
</feature>
<dbReference type="GO" id="GO:0005886">
    <property type="term" value="C:plasma membrane"/>
    <property type="evidence" value="ECO:0007669"/>
    <property type="project" value="TreeGrafter"/>
</dbReference>
<dbReference type="SMART" id="SM00827">
    <property type="entry name" value="PKS_AT"/>
    <property type="match status" value="1"/>
</dbReference>
<dbReference type="Gene3D" id="3.30.70.3290">
    <property type="match status" value="1"/>
</dbReference>
<dbReference type="InterPro" id="IPR014031">
    <property type="entry name" value="Ketoacyl_synth_C"/>
</dbReference>
<dbReference type="InterPro" id="IPR014043">
    <property type="entry name" value="Acyl_transferase_dom"/>
</dbReference>
<dbReference type="SMART" id="SM00825">
    <property type="entry name" value="PKS_KS"/>
    <property type="match status" value="1"/>
</dbReference>
<evidence type="ECO:0000256" key="5">
    <source>
        <dbReference type="ARBA" id="ARBA00022898"/>
    </source>
</evidence>
<evidence type="ECO:0000313" key="10">
    <source>
        <dbReference type="Proteomes" id="UP000266915"/>
    </source>
</evidence>
<proteinExistence type="predicted"/>
<dbReference type="GO" id="GO:0004315">
    <property type="term" value="F:3-oxoacyl-[acyl-carrier-protein] synthase activity"/>
    <property type="evidence" value="ECO:0007669"/>
    <property type="project" value="InterPro"/>
</dbReference>
<keyword evidence="4" id="KW-0808">Transferase</keyword>
<comment type="cofactor">
    <cofactor evidence="1">
        <name>pyridoxal 5'-phosphate</name>
        <dbReference type="ChEBI" id="CHEBI:597326"/>
    </cofactor>
</comment>
<accession>A0A3N2C7Q7</accession>
<dbReference type="InterPro" id="IPR015422">
    <property type="entry name" value="PyrdxlP-dep_Trfase_small"/>
</dbReference>
<dbReference type="PROSITE" id="PS00606">
    <property type="entry name" value="KS3_1"/>
    <property type="match status" value="1"/>
</dbReference>
<name>A0A3N2C7Q7_9MICO</name>
<evidence type="ECO:0000256" key="3">
    <source>
        <dbReference type="ARBA" id="ARBA00022553"/>
    </source>
</evidence>
<dbReference type="InterPro" id="IPR016036">
    <property type="entry name" value="Malonyl_transacylase_ACP-bd"/>
</dbReference>
<dbReference type="PROSITE" id="PS00599">
    <property type="entry name" value="AA_TRANSFER_CLASS_2"/>
    <property type="match status" value="1"/>
</dbReference>
<dbReference type="PANTHER" id="PTHR43775:SF37">
    <property type="entry name" value="SI:DKEY-61P9.11"/>
    <property type="match status" value="1"/>
</dbReference>
<dbReference type="SUPFAM" id="SSF53383">
    <property type="entry name" value="PLP-dependent transferases"/>
    <property type="match status" value="1"/>
</dbReference>
<dbReference type="InterPro" id="IPR009081">
    <property type="entry name" value="PP-bd_ACP"/>
</dbReference>
<evidence type="ECO:0000259" key="7">
    <source>
        <dbReference type="PROSITE" id="PS50075"/>
    </source>
</evidence>
<comment type="caution">
    <text evidence="9">The sequence shown here is derived from an EMBL/GenBank/DDBJ whole genome shotgun (WGS) entry which is preliminary data.</text>
</comment>
<dbReference type="PROSITE" id="PS52004">
    <property type="entry name" value="KS3_2"/>
    <property type="match status" value="1"/>
</dbReference>
<feature type="domain" description="Carrier" evidence="7">
    <location>
        <begin position="1069"/>
        <end position="1148"/>
    </location>
</feature>
<keyword evidence="3" id="KW-0597">Phosphoprotein</keyword>
<dbReference type="InterPro" id="IPR018201">
    <property type="entry name" value="Ketoacyl_synth_AS"/>
</dbReference>
<dbReference type="InterPro" id="IPR050091">
    <property type="entry name" value="PKS_NRPS_Biosynth_Enz"/>
</dbReference>
<dbReference type="InterPro" id="IPR016035">
    <property type="entry name" value="Acyl_Trfase/lysoPLipase"/>
</dbReference>
<evidence type="ECO:0000256" key="2">
    <source>
        <dbReference type="ARBA" id="ARBA00022450"/>
    </source>
</evidence>
<evidence type="ECO:0000313" key="9">
    <source>
        <dbReference type="EMBL" id="ROR83507.1"/>
    </source>
</evidence>
<feature type="region of interest" description="Disordered" evidence="6">
    <location>
        <begin position="1158"/>
        <end position="1179"/>
    </location>
</feature>
<dbReference type="Pfam" id="PF00155">
    <property type="entry name" value="Aminotran_1_2"/>
    <property type="match status" value="1"/>
</dbReference>
<protein>
    <submittedName>
        <fullName evidence="9">8-amino-7-oxononanoate synthase</fullName>
    </submittedName>
</protein>
<dbReference type="GO" id="GO:0004312">
    <property type="term" value="F:fatty acid synthase activity"/>
    <property type="evidence" value="ECO:0007669"/>
    <property type="project" value="TreeGrafter"/>
</dbReference>
<sequence>MPTCPLVPSAINTLGGSLVVPVRPLAIVGLSARFGGAADAHQYWRNILTARRSGSVVPRSRWDHATFFAPHDPRAVHHAYSDQGSFIDDVEQFAARHFRIPPSRAHAMDPQHRLLLGAARAAWIDAGFERRRIDRSSIGVFVGMAANDYRELTSLRIRAQLLGDDSVHAEHAGPDLTAAMGARVAGVRPFHAFSMPGCLPNMGPALVSSTLDLGGPSFAVDAACSSSLVALHQAVAAIRSGQCSAALVGGVNLSLVPDAMVAFSRIGALSRSGVCRPFDGDADGFLLGEGVGMIVVKPLEAAIDDHDDVYAVIRGSGVSNDGRAEGPMTPTTDGQLAALRRAYEDAAADPADLGVVEAHGTATPVGDRTELESLAALRRLGAPPHRTATVTAVKALVGHTMAAAGIASIVKAALMARHRVVPGQPHLRSAAHTGALRDGRLALTSRTVDPGDDGLGLIGVSSFGFGGTNAHVVLESPPTRAGRVRRRAAGGPADGTPPHLLVFSADDPTLLGEHLRAVRAVLEAADAPSIAGLARTLSSRVLANTRLAIVCRTAAELISGVSAAVEQLAHGTTGVISADVCTGVRVDQAARRIAFVFPGQGSQTPRMQSDLVDRFPAFRAAAESLNEPVLDETGVDVLAALVAADADTPSGVDRLTSTEVCQPALAVTALATVALLREIGVEPDLVIGHSVGELPAMATAGALDALDAVRLAAVRGRHMRSAATRPGDGMTALGCDAEHAAALLSGIDDAWIAAANDPRQTVVSGTGEALRAVTQRCVEHGVSTQPLRVATGFHSPLLEPIRQALVADLSRFRPRAPQVQLVSTVTGRAVASGEELGRQLEENVFSTVRFREAIESASVSDVGVYVQIGGGSALLGSIRRSLGDAPDAQVIPSSASAPDDAATFLRLVGRLTVLGADLDLASLLPPGTAGVALPIAPLPTEPYWVVRPDASDPTPTLRVPTSEPHRPPTPLEQDPHSMHHAPNVLTSSPLAGRPSAEPSIQLRAAEAQVDHLPGLLALMNRQLSLIEGSGQAGHAPASTDAFRWSTEPGSPQAEVVTRMGLATSRSHRAESDAVILGMVSRISGFPLDLVRPDMHLVEQLGFDSLMMRELITQLHTEWPSLPTPAQLGERFAGRPTVEQVLDGVGSLLHPFAEEPQHRLPRVETKPVAAASPAPVDRPTRWTDADARIECFPEAVALRERRQQTDRNPYFLLHEGIIDATTTIGDAQLVSFSSYNYLGVTGHPVVAETIADAVARYGSSVSASRFLSGERPIHAELEQELADLLQVESALTLVSGHATNVSLIGHLVEPGDLIVHDSLAHDSIIQGAKLSGATRRSFPHNDLSALDDLLGAIRGGFRRVLIVVEGVYSMDGDLVPLPQLIELKRRHGALVLVDEAHSIGTVGANGGGVGEHFGVDRSDIDLWCGTMSKSLAGCGGYVGGTAAAIDYLKYSVPGFVYSVGITPANAAASLAALRLMRDEPERLSRLRQNADRFRETARAAGIDIGDSADSPVVPCIVGGSERALALATALFDHGFSVNPILYPAVPDDQARLRFFITAEHTAEQIQRVVDITASELNRITHDIEVSA</sequence>
<dbReference type="Gene3D" id="3.40.47.10">
    <property type="match status" value="1"/>
</dbReference>
<gene>
    <name evidence="9" type="ORF">EDD42_3619</name>
</gene>
<dbReference type="InterPro" id="IPR014030">
    <property type="entry name" value="Ketoacyl_synth_N"/>
</dbReference>
<dbReference type="Gene3D" id="3.90.1150.10">
    <property type="entry name" value="Aspartate Aminotransferase, domain 1"/>
    <property type="match status" value="1"/>
</dbReference>
<dbReference type="InterPro" id="IPR036736">
    <property type="entry name" value="ACP-like_sf"/>
</dbReference>
<dbReference type="Proteomes" id="UP000266915">
    <property type="component" value="Unassembled WGS sequence"/>
</dbReference>
<dbReference type="Gene3D" id="3.40.640.10">
    <property type="entry name" value="Type I PLP-dependent aspartate aminotransferase-like (Major domain)"/>
    <property type="match status" value="1"/>
</dbReference>
<dbReference type="InterPro" id="IPR001227">
    <property type="entry name" value="Ac_transferase_dom_sf"/>
</dbReference>
<dbReference type="InterPro" id="IPR015424">
    <property type="entry name" value="PyrdxlP-dep_Trfase"/>
</dbReference>
<dbReference type="SUPFAM" id="SSF52151">
    <property type="entry name" value="FabD/lysophospholipase-like"/>
    <property type="match status" value="1"/>
</dbReference>
<dbReference type="Pfam" id="PF16197">
    <property type="entry name" value="KAsynt_C_assoc"/>
    <property type="match status" value="1"/>
</dbReference>
<dbReference type="EMBL" id="RKHL01000001">
    <property type="protein sequence ID" value="ROR83507.1"/>
    <property type="molecule type" value="Genomic_DNA"/>
</dbReference>
<dbReference type="Pfam" id="PF00109">
    <property type="entry name" value="ketoacyl-synt"/>
    <property type="match status" value="1"/>
</dbReference>
<feature type="region of interest" description="Disordered" evidence="6">
    <location>
        <begin position="1030"/>
        <end position="1050"/>
    </location>
</feature>
<organism evidence="9 10">
    <name type="scientific">Plantibacter flavus</name>
    <dbReference type="NCBI Taxonomy" id="150123"/>
    <lineage>
        <taxon>Bacteria</taxon>
        <taxon>Bacillati</taxon>
        <taxon>Actinomycetota</taxon>
        <taxon>Actinomycetes</taxon>
        <taxon>Micrococcales</taxon>
        <taxon>Microbacteriaceae</taxon>
        <taxon>Plantibacter</taxon>
    </lineage>
</organism>
<evidence type="ECO:0000256" key="4">
    <source>
        <dbReference type="ARBA" id="ARBA00022679"/>
    </source>
</evidence>
<dbReference type="SUPFAM" id="SSF53901">
    <property type="entry name" value="Thiolase-like"/>
    <property type="match status" value="1"/>
</dbReference>
<keyword evidence="5" id="KW-0663">Pyridoxal phosphate</keyword>
<dbReference type="GO" id="GO:0071770">
    <property type="term" value="P:DIM/DIP cell wall layer assembly"/>
    <property type="evidence" value="ECO:0007669"/>
    <property type="project" value="TreeGrafter"/>
</dbReference>
<dbReference type="Pfam" id="PF00698">
    <property type="entry name" value="Acyl_transf_1"/>
    <property type="match status" value="1"/>
</dbReference>